<comment type="caution">
    <text evidence="1">The sequence shown here is derived from an EMBL/GenBank/DDBJ whole genome shotgun (WGS) entry which is preliminary data.</text>
</comment>
<gene>
    <name evidence="1" type="ORF">BGI32_05860</name>
</gene>
<proteinExistence type="predicted"/>
<name>A0A2N9WTZ4_9NEIS</name>
<dbReference type="GeneID" id="29850060"/>
<dbReference type="EMBL" id="MDVB01000063">
    <property type="protein sequence ID" value="PIT15192.1"/>
    <property type="molecule type" value="Genomic_DNA"/>
</dbReference>
<evidence type="ECO:0000313" key="1">
    <source>
        <dbReference type="EMBL" id="PIT15192.1"/>
    </source>
</evidence>
<evidence type="ECO:0000313" key="2">
    <source>
        <dbReference type="Proteomes" id="UP000231293"/>
    </source>
</evidence>
<accession>A0A2N9WTZ4</accession>
<organism evidence="1 2">
    <name type="scientific">Snodgrassella alvi</name>
    <dbReference type="NCBI Taxonomy" id="1196083"/>
    <lineage>
        <taxon>Bacteria</taxon>
        <taxon>Pseudomonadati</taxon>
        <taxon>Pseudomonadota</taxon>
        <taxon>Betaproteobacteria</taxon>
        <taxon>Neisseriales</taxon>
        <taxon>Neisseriaceae</taxon>
        <taxon>Snodgrassella</taxon>
    </lineage>
</organism>
<dbReference type="RefSeq" id="WP_025315306.1">
    <property type="nucleotide sequence ID" value="NZ_CP160070.2"/>
</dbReference>
<reference evidence="1 2" key="1">
    <citation type="journal article" date="2017" name="MBio">
        <title>Type VI secretion-mediated competition in the bee gut microbiome.</title>
        <authorList>
            <person name="Steele M.I."/>
            <person name="Kwong W.K."/>
            <person name="Powell J.E."/>
            <person name="Whiteley M."/>
            <person name="Moran N.A."/>
        </authorList>
    </citation>
    <scope>NUCLEOTIDE SEQUENCE [LARGE SCALE GENOMIC DNA]</scope>
    <source>
        <strain evidence="1 2">App2-2</strain>
    </source>
</reference>
<dbReference type="AlphaFoldDB" id="A0A2N9WTZ4"/>
<sequence length="97" mass="11303">MKIINSDVNEKIIGVVEKIRLLDKLDEQTMNDLYTSLDEMVTNYKEKNFISKELAYNLLVLHDNLEGALNFGSYEDMEYISNINSKVSEYIEKIFLS</sequence>
<protein>
    <submittedName>
        <fullName evidence="1">Uncharacterized protein</fullName>
    </submittedName>
</protein>
<dbReference type="Proteomes" id="UP000231293">
    <property type="component" value="Unassembled WGS sequence"/>
</dbReference>